<evidence type="ECO:0000256" key="6">
    <source>
        <dbReference type="ARBA" id="ARBA00023136"/>
    </source>
</evidence>
<keyword evidence="5" id="KW-0812">Transmembrane</keyword>
<dbReference type="GO" id="GO:1990281">
    <property type="term" value="C:efflux pump complex"/>
    <property type="evidence" value="ECO:0007669"/>
    <property type="project" value="TreeGrafter"/>
</dbReference>
<dbReference type="InterPro" id="IPR051906">
    <property type="entry name" value="TolC-like"/>
</dbReference>
<dbReference type="EMBL" id="FNCH01000001">
    <property type="protein sequence ID" value="SDF65845.1"/>
    <property type="molecule type" value="Genomic_DNA"/>
</dbReference>
<dbReference type="PANTHER" id="PTHR30026">
    <property type="entry name" value="OUTER MEMBRANE PROTEIN TOLC"/>
    <property type="match status" value="1"/>
</dbReference>
<evidence type="ECO:0000313" key="9">
    <source>
        <dbReference type="Proteomes" id="UP000199643"/>
    </source>
</evidence>
<evidence type="ECO:0000256" key="2">
    <source>
        <dbReference type="ARBA" id="ARBA00007613"/>
    </source>
</evidence>
<gene>
    <name evidence="8" type="ORF">SAMN05421827_101117</name>
</gene>
<dbReference type="GO" id="GO:0009279">
    <property type="term" value="C:cell outer membrane"/>
    <property type="evidence" value="ECO:0007669"/>
    <property type="project" value="UniProtKB-SubCell"/>
</dbReference>
<dbReference type="Proteomes" id="UP000199643">
    <property type="component" value="Unassembled WGS sequence"/>
</dbReference>
<proteinExistence type="inferred from homology"/>
<dbReference type="RefSeq" id="WP_244155550.1">
    <property type="nucleotide sequence ID" value="NZ_FNCH01000001.1"/>
</dbReference>
<protein>
    <submittedName>
        <fullName evidence="8">Outer membrane protein TolC</fullName>
    </submittedName>
</protein>
<evidence type="ECO:0000256" key="1">
    <source>
        <dbReference type="ARBA" id="ARBA00004442"/>
    </source>
</evidence>
<dbReference type="SUPFAM" id="SSF56954">
    <property type="entry name" value="Outer membrane efflux proteins (OEP)"/>
    <property type="match status" value="1"/>
</dbReference>
<dbReference type="STRING" id="405671.SAMN05421827_101117"/>
<comment type="similarity">
    <text evidence="2">Belongs to the outer membrane factor (OMF) (TC 1.B.17) family.</text>
</comment>
<keyword evidence="7" id="KW-0998">Cell outer membrane</keyword>
<name>A0A1G7MVJ9_9SPHI</name>
<dbReference type="InterPro" id="IPR003423">
    <property type="entry name" value="OMP_efflux"/>
</dbReference>
<dbReference type="AlphaFoldDB" id="A0A1G7MVJ9"/>
<sequence length="493" mass="55647">MKTYYATRASGPGWLVASFKRNVFIMFLSVMVFTVSAQQKADAGAQVFSIRDLQEIVLTGHPVVKQAALLPKASQAKVLQSLGNFDPEVVASFGRKIFGGTEYYNHWNSQLKVPLWLAGADLNVGYDRNVGTYNNPETRTNNTGLTGIGLSIPLGQGLLIDSRRSTLRQAKIMVDYAEADKISQINAVWLYALKDYWSWYYAFEQQRFTAEGVDLAEKRFRALKEQVLIGDKPPIDSVEASITLQDRRVQLQESNVKLNNARLLLSNNLWSTDGVPQELPSLAVPENVADTRGVVNSLQLDSLVSHATQDHPTLLKIRSKQAQLGVEEKYRREMLKPKLSVKGAFLAGRRDFSYVADSYDFRLANYKVGIDFSIPLFLREERGKLREVKIKQADMEYGLQQTGREIQTAVLSAFNQYKGYQGQLELQTRNVASQRTLVSGEQQKFELGESNLFLINARETKLIEMQVKRAELLANLQKAIAEIYYQAGKRLER</sequence>
<keyword evidence="4" id="KW-1134">Transmembrane beta strand</keyword>
<dbReference type="Pfam" id="PF02321">
    <property type="entry name" value="OEP"/>
    <property type="match status" value="1"/>
</dbReference>
<dbReference type="Gene3D" id="1.20.1600.10">
    <property type="entry name" value="Outer membrane efflux proteins (OEP)"/>
    <property type="match status" value="1"/>
</dbReference>
<keyword evidence="3" id="KW-0813">Transport</keyword>
<keyword evidence="6" id="KW-0472">Membrane</keyword>
<dbReference type="GO" id="GO:0015288">
    <property type="term" value="F:porin activity"/>
    <property type="evidence" value="ECO:0007669"/>
    <property type="project" value="TreeGrafter"/>
</dbReference>
<evidence type="ECO:0000256" key="5">
    <source>
        <dbReference type="ARBA" id="ARBA00022692"/>
    </source>
</evidence>
<evidence type="ECO:0000256" key="4">
    <source>
        <dbReference type="ARBA" id="ARBA00022452"/>
    </source>
</evidence>
<dbReference type="GO" id="GO:0015562">
    <property type="term" value="F:efflux transmembrane transporter activity"/>
    <property type="evidence" value="ECO:0007669"/>
    <property type="project" value="InterPro"/>
</dbReference>
<comment type="subcellular location">
    <subcellularLocation>
        <location evidence="1">Cell outer membrane</location>
    </subcellularLocation>
</comment>
<accession>A0A1G7MVJ9</accession>
<keyword evidence="9" id="KW-1185">Reference proteome</keyword>
<dbReference type="PANTHER" id="PTHR30026:SF23">
    <property type="entry name" value="TO APRF-PUTATIVE OUTER MEMBRANE EFFLUX PROTEIN OR SECRETED ALKALINE PHOSPHATASE-RELATED"/>
    <property type="match status" value="1"/>
</dbReference>
<reference evidence="9" key="1">
    <citation type="submission" date="2016-10" db="EMBL/GenBank/DDBJ databases">
        <authorList>
            <person name="Varghese N."/>
            <person name="Submissions S."/>
        </authorList>
    </citation>
    <scope>NUCLEOTIDE SEQUENCE [LARGE SCALE GENOMIC DNA]</scope>
    <source>
        <strain evidence="9">DSM 17933</strain>
    </source>
</reference>
<evidence type="ECO:0000256" key="3">
    <source>
        <dbReference type="ARBA" id="ARBA00022448"/>
    </source>
</evidence>
<organism evidence="8 9">
    <name type="scientific">Pedobacter terrae</name>
    <dbReference type="NCBI Taxonomy" id="405671"/>
    <lineage>
        <taxon>Bacteria</taxon>
        <taxon>Pseudomonadati</taxon>
        <taxon>Bacteroidota</taxon>
        <taxon>Sphingobacteriia</taxon>
        <taxon>Sphingobacteriales</taxon>
        <taxon>Sphingobacteriaceae</taxon>
        <taxon>Pedobacter</taxon>
    </lineage>
</organism>
<evidence type="ECO:0000256" key="7">
    <source>
        <dbReference type="ARBA" id="ARBA00023237"/>
    </source>
</evidence>
<evidence type="ECO:0000313" key="8">
    <source>
        <dbReference type="EMBL" id="SDF65845.1"/>
    </source>
</evidence>